<dbReference type="Proteomes" id="UP001372338">
    <property type="component" value="Unassembled WGS sequence"/>
</dbReference>
<evidence type="ECO:0000256" key="9">
    <source>
        <dbReference type="ARBA" id="ARBA00022917"/>
    </source>
</evidence>
<dbReference type="SUPFAM" id="SSF50677">
    <property type="entry name" value="ValRS/IleRS/LeuRS editing domain"/>
    <property type="match status" value="1"/>
</dbReference>
<feature type="domain" description="Aminoacyl-tRNA synthetase class Ia" evidence="15">
    <location>
        <begin position="57"/>
        <end position="705"/>
    </location>
</feature>
<dbReference type="PRINTS" id="PR00984">
    <property type="entry name" value="TRNASYNTHILE"/>
</dbReference>
<evidence type="ECO:0000256" key="4">
    <source>
        <dbReference type="ARBA" id="ARBA00022598"/>
    </source>
</evidence>
<dbReference type="FunFam" id="3.40.50.620:FF:000111">
    <property type="entry name" value="Mitochondrial isoleucyl-tRNA synthetase"/>
    <property type="match status" value="1"/>
</dbReference>
<evidence type="ECO:0000256" key="7">
    <source>
        <dbReference type="ARBA" id="ARBA00022833"/>
    </source>
</evidence>
<keyword evidence="10 13" id="KW-0030">Aminoacyl-tRNA synthetase</keyword>
<protein>
    <recommendedName>
        <fullName evidence="3">isoleucine--tRNA ligase</fullName>
        <ecNumber evidence="3">6.1.1.5</ecNumber>
    </recommendedName>
    <alternativeName>
        <fullName evidence="11">Isoleucyl-tRNA synthetase</fullName>
    </alternativeName>
</protein>
<dbReference type="InterPro" id="IPR050081">
    <property type="entry name" value="Ile-tRNA_ligase"/>
</dbReference>
<dbReference type="GO" id="GO:0032543">
    <property type="term" value="P:mitochondrial translation"/>
    <property type="evidence" value="ECO:0007669"/>
    <property type="project" value="TreeGrafter"/>
</dbReference>
<keyword evidence="8 13" id="KW-0067">ATP-binding</keyword>
<dbReference type="HAMAP" id="MF_02002">
    <property type="entry name" value="Ile_tRNA_synth_type1"/>
    <property type="match status" value="1"/>
</dbReference>
<dbReference type="GO" id="GO:0004822">
    <property type="term" value="F:isoleucine-tRNA ligase activity"/>
    <property type="evidence" value="ECO:0007669"/>
    <property type="project" value="UniProtKB-EC"/>
</dbReference>
<dbReference type="FunFam" id="3.90.740.10:FF:000013">
    <property type="entry name" value="Isoleucine--tRNA ligase, chloroplastic/mitochondrial"/>
    <property type="match status" value="1"/>
</dbReference>
<dbReference type="PANTHER" id="PTHR42765">
    <property type="entry name" value="SOLEUCYL-TRNA SYNTHETASE"/>
    <property type="match status" value="1"/>
</dbReference>
<dbReference type="InterPro" id="IPR009008">
    <property type="entry name" value="Val/Leu/Ile-tRNA-synth_edit"/>
</dbReference>
<comment type="subcellular location">
    <subcellularLocation>
        <location evidence="1">Mitochondrion</location>
    </subcellularLocation>
</comment>
<dbReference type="SUPFAM" id="SSF47323">
    <property type="entry name" value="Anticodon-binding domain of a subclass of class I aminoacyl-tRNA synthetases"/>
    <property type="match status" value="1"/>
</dbReference>
<evidence type="ECO:0000256" key="11">
    <source>
        <dbReference type="ARBA" id="ARBA00032665"/>
    </source>
</evidence>
<dbReference type="GO" id="GO:0000049">
    <property type="term" value="F:tRNA binding"/>
    <property type="evidence" value="ECO:0007669"/>
    <property type="project" value="InterPro"/>
</dbReference>
<evidence type="ECO:0000313" key="18">
    <source>
        <dbReference type="Proteomes" id="UP001372338"/>
    </source>
</evidence>
<evidence type="ECO:0000256" key="10">
    <source>
        <dbReference type="ARBA" id="ARBA00023146"/>
    </source>
</evidence>
<sequence length="969" mass="110028">MDEICSSKRRSQGPVMAAGKKAAEGIKQEDGKYKHTVDLPKTAFSMKANSSVREPEIQKIWEENQVFKRVVERNTGESFILHDGPPYANGNLHIGHALNKILKDIINRYKLLQNYKVHFVPGWDCHGLPIELEVLKSMDQKARNDHTPLKLRAKAAKFAKETVKKQMSSFKRYGVWADWNNPYLTLDPEYEAAQIEVFGQMALKGYIYRGRKPVHWSPSSRTALAMSELEYPEGHVSKSIYAIFKVLKSPQMPSGLLQEFPNLCLAIWTTTPWTIPANAAVAVNPKLEYAVVEVESLHEHVLASCGTEKKELGVLLKDEKKPFLIVASELVPKLEAKWGVKLVVKRRQLGSDLENCRYIHPIDNRECPVVIGGDYITTETGTGLVHTAPGHGEEDFVTGQKYGLPILSPVDDNGKFTEEAGQFSGLDVLGEGNTAVVKYLDEHQLLVMEELYEHKHPYDWRTKKPIIFRATEQWFVSIERFSHTTMDAIGHVKWVPPQAENRILAMASSRSEWCLSRQRTWGVPIPVFYHMQSREPLMNEETIDHIKSIVAQKGGDAWWYMTVEDLLPTKYHDKAVEYEKGTDTMDVWFDSGSSWAAVLGKRGSLSYPADLYLEGTDQHRGWFQSSLLTCVAATGKAPYSNVLTHGFALDEKGLKMSKSSGNVVDPRIVTEGGKNENEKEAPAYGADVLRLWVSSVDYTGDVTISPQILRQISEVYKKLRGTLRYLLSNLQDWKMDNAIPYHKLPRIDQHALFQLENVVKSIQENYENYQFFKIFQILQRFVIVDLSNFYLDIAKDRLYVGGSTSYTRKSCQTVLTAYLLSIVRIIAPILPHLAEDVWQNLPFQYTTDYGAIAEYVFESRWPTLNERWLALPVEEIDFWENILELRTEVNRVLEAARTGKLIGASLEAMVHIYTSDDNLAFQLSKLCAAKNDADTLNRIFITSQAEIIPSLENQHIVNIPYSGECLIKG</sequence>
<dbReference type="Gene3D" id="1.10.10.830">
    <property type="entry name" value="Ile-tRNA synthetase CP2 domain-like"/>
    <property type="match status" value="1"/>
</dbReference>
<dbReference type="NCBIfam" id="TIGR00392">
    <property type="entry name" value="ileS"/>
    <property type="match status" value="1"/>
</dbReference>
<dbReference type="InterPro" id="IPR001412">
    <property type="entry name" value="aa-tRNA-synth_I_CS"/>
</dbReference>
<keyword evidence="5" id="KW-0479">Metal-binding</keyword>
<dbReference type="FunFam" id="1.10.10.830:FF:000003">
    <property type="entry name" value="Isoleucine--tRNA ligase, chloroplastic/mitochondrial"/>
    <property type="match status" value="1"/>
</dbReference>
<evidence type="ECO:0000256" key="3">
    <source>
        <dbReference type="ARBA" id="ARBA00013165"/>
    </source>
</evidence>
<comment type="caution">
    <text evidence="17">The sequence shown here is derived from an EMBL/GenBank/DDBJ whole genome shotgun (WGS) entry which is preliminary data.</text>
</comment>
<comment type="catalytic activity">
    <reaction evidence="12">
        <text>tRNA(Ile) + L-isoleucine + ATP = L-isoleucyl-tRNA(Ile) + AMP + diphosphate</text>
        <dbReference type="Rhea" id="RHEA:11060"/>
        <dbReference type="Rhea" id="RHEA-COMP:9666"/>
        <dbReference type="Rhea" id="RHEA-COMP:9695"/>
        <dbReference type="ChEBI" id="CHEBI:30616"/>
        <dbReference type="ChEBI" id="CHEBI:33019"/>
        <dbReference type="ChEBI" id="CHEBI:58045"/>
        <dbReference type="ChEBI" id="CHEBI:78442"/>
        <dbReference type="ChEBI" id="CHEBI:78528"/>
        <dbReference type="ChEBI" id="CHEBI:456215"/>
        <dbReference type="EC" id="6.1.1.5"/>
    </reaction>
</comment>
<evidence type="ECO:0000256" key="2">
    <source>
        <dbReference type="ARBA" id="ARBA00005594"/>
    </source>
</evidence>
<evidence type="ECO:0000259" key="16">
    <source>
        <dbReference type="Pfam" id="PF08264"/>
    </source>
</evidence>
<evidence type="ECO:0000259" key="15">
    <source>
        <dbReference type="Pfam" id="PF00133"/>
    </source>
</evidence>
<evidence type="ECO:0000256" key="1">
    <source>
        <dbReference type="ARBA" id="ARBA00004173"/>
    </source>
</evidence>
<keyword evidence="7" id="KW-0862">Zinc</keyword>
<dbReference type="EMBL" id="JAYWIO010000001">
    <property type="protein sequence ID" value="KAK7292270.1"/>
    <property type="molecule type" value="Genomic_DNA"/>
</dbReference>
<evidence type="ECO:0000313" key="17">
    <source>
        <dbReference type="EMBL" id="KAK7292270.1"/>
    </source>
</evidence>
<dbReference type="GO" id="GO:0046872">
    <property type="term" value="F:metal ion binding"/>
    <property type="evidence" value="ECO:0007669"/>
    <property type="project" value="UniProtKB-KW"/>
</dbReference>
<dbReference type="CDD" id="cd07960">
    <property type="entry name" value="Anticodon_Ia_Ile_BEm"/>
    <property type="match status" value="1"/>
</dbReference>
<dbReference type="FunFam" id="1.10.730.20:FF:000017">
    <property type="entry name" value="Isoleucyl-tRNA synthetase"/>
    <property type="match status" value="1"/>
</dbReference>
<dbReference type="PANTHER" id="PTHR42765:SF1">
    <property type="entry name" value="ISOLEUCINE--TRNA LIGASE, MITOCHONDRIAL"/>
    <property type="match status" value="1"/>
</dbReference>
<proteinExistence type="inferred from homology"/>
<dbReference type="InterPro" id="IPR002301">
    <property type="entry name" value="Ile-tRNA-ligase"/>
</dbReference>
<comment type="similarity">
    <text evidence="2 13">Belongs to the class-I aminoacyl-tRNA synthetase family.</text>
</comment>
<evidence type="ECO:0000256" key="13">
    <source>
        <dbReference type="RuleBase" id="RU363035"/>
    </source>
</evidence>
<dbReference type="GO" id="GO:0002161">
    <property type="term" value="F:aminoacyl-tRNA deacylase activity"/>
    <property type="evidence" value="ECO:0007669"/>
    <property type="project" value="InterPro"/>
</dbReference>
<dbReference type="GO" id="GO:0009791">
    <property type="term" value="P:post-embryonic development"/>
    <property type="evidence" value="ECO:0007669"/>
    <property type="project" value="UniProtKB-ARBA"/>
</dbReference>
<dbReference type="GO" id="GO:0005524">
    <property type="term" value="F:ATP binding"/>
    <property type="evidence" value="ECO:0007669"/>
    <property type="project" value="UniProtKB-KW"/>
</dbReference>
<keyword evidence="6 13" id="KW-0547">Nucleotide-binding</keyword>
<keyword evidence="18" id="KW-1185">Reference proteome</keyword>
<accession>A0AAN9J4T5</accession>
<evidence type="ECO:0000256" key="6">
    <source>
        <dbReference type="ARBA" id="ARBA00022741"/>
    </source>
</evidence>
<organism evidence="17 18">
    <name type="scientific">Crotalaria pallida</name>
    <name type="common">Smooth rattlebox</name>
    <name type="synonym">Crotalaria striata</name>
    <dbReference type="NCBI Taxonomy" id="3830"/>
    <lineage>
        <taxon>Eukaryota</taxon>
        <taxon>Viridiplantae</taxon>
        <taxon>Streptophyta</taxon>
        <taxon>Embryophyta</taxon>
        <taxon>Tracheophyta</taxon>
        <taxon>Spermatophyta</taxon>
        <taxon>Magnoliopsida</taxon>
        <taxon>eudicotyledons</taxon>
        <taxon>Gunneridae</taxon>
        <taxon>Pentapetalae</taxon>
        <taxon>rosids</taxon>
        <taxon>fabids</taxon>
        <taxon>Fabales</taxon>
        <taxon>Fabaceae</taxon>
        <taxon>Papilionoideae</taxon>
        <taxon>50 kb inversion clade</taxon>
        <taxon>genistoids sensu lato</taxon>
        <taxon>core genistoids</taxon>
        <taxon>Crotalarieae</taxon>
        <taxon>Crotalaria</taxon>
    </lineage>
</organism>
<dbReference type="Pfam" id="PF00133">
    <property type="entry name" value="tRNA-synt_1"/>
    <property type="match status" value="1"/>
</dbReference>
<reference evidence="17 18" key="1">
    <citation type="submission" date="2024-01" db="EMBL/GenBank/DDBJ databases">
        <title>The genomes of 5 underutilized Papilionoideae crops provide insights into root nodulation and disease resistanc.</title>
        <authorList>
            <person name="Yuan L."/>
        </authorList>
    </citation>
    <scope>NUCLEOTIDE SEQUENCE [LARGE SCALE GENOMIC DNA]</scope>
    <source>
        <strain evidence="17">ZHUSHIDOU_FW_LH</strain>
        <tissue evidence="17">Leaf</tissue>
    </source>
</reference>
<dbReference type="SUPFAM" id="SSF52374">
    <property type="entry name" value="Nucleotidylyl transferase"/>
    <property type="match status" value="1"/>
</dbReference>
<name>A0AAN9J4T5_CROPI</name>
<dbReference type="InterPro" id="IPR009080">
    <property type="entry name" value="tRNAsynth_Ia_anticodon-bd"/>
</dbReference>
<dbReference type="PROSITE" id="PS00178">
    <property type="entry name" value="AA_TRNA_LIGASE_I"/>
    <property type="match status" value="1"/>
</dbReference>
<evidence type="ECO:0000256" key="12">
    <source>
        <dbReference type="ARBA" id="ARBA00048359"/>
    </source>
</evidence>
<keyword evidence="9 13" id="KW-0648">Protein biosynthesis</keyword>
<dbReference type="GO" id="GO:0006428">
    <property type="term" value="P:isoleucyl-tRNA aminoacylation"/>
    <property type="evidence" value="ECO:0007669"/>
    <property type="project" value="InterPro"/>
</dbReference>
<evidence type="ECO:0000256" key="14">
    <source>
        <dbReference type="SAM" id="MobiDB-lite"/>
    </source>
</evidence>
<dbReference type="InterPro" id="IPR033708">
    <property type="entry name" value="Anticodon_Ile_BEm"/>
</dbReference>
<dbReference type="EC" id="6.1.1.5" evidence="3"/>
<feature type="domain" description="Methionyl/Valyl/Leucyl/Isoleucyl-tRNA synthetase anticodon-binding" evidence="16">
    <location>
        <begin position="748"/>
        <end position="911"/>
    </location>
</feature>
<dbReference type="InterPro" id="IPR014729">
    <property type="entry name" value="Rossmann-like_a/b/a_fold"/>
</dbReference>
<evidence type="ECO:0000256" key="8">
    <source>
        <dbReference type="ARBA" id="ARBA00022840"/>
    </source>
</evidence>
<dbReference type="InterPro" id="IPR002300">
    <property type="entry name" value="aa-tRNA-synth_Ia"/>
</dbReference>
<dbReference type="Gene3D" id="3.90.740.10">
    <property type="entry name" value="Valyl/Leucyl/Isoleucyl-tRNA synthetase, editing domain"/>
    <property type="match status" value="1"/>
</dbReference>
<dbReference type="AlphaFoldDB" id="A0AAN9J4T5"/>
<dbReference type="Gene3D" id="1.10.730.20">
    <property type="match status" value="1"/>
</dbReference>
<dbReference type="Gene3D" id="3.40.50.620">
    <property type="entry name" value="HUPs"/>
    <property type="match status" value="2"/>
</dbReference>
<evidence type="ECO:0000256" key="5">
    <source>
        <dbReference type="ARBA" id="ARBA00022723"/>
    </source>
</evidence>
<dbReference type="Pfam" id="PF08264">
    <property type="entry name" value="Anticodon_1"/>
    <property type="match status" value="1"/>
</dbReference>
<gene>
    <name evidence="17" type="ORF">RIF29_08048</name>
</gene>
<keyword evidence="4 13" id="KW-0436">Ligase</keyword>
<feature type="region of interest" description="Disordered" evidence="14">
    <location>
        <begin position="1"/>
        <end position="23"/>
    </location>
</feature>
<dbReference type="GO" id="GO:0005739">
    <property type="term" value="C:mitochondrion"/>
    <property type="evidence" value="ECO:0007669"/>
    <property type="project" value="UniProtKB-SubCell"/>
</dbReference>
<dbReference type="GO" id="GO:0048608">
    <property type="term" value="P:reproductive structure development"/>
    <property type="evidence" value="ECO:0007669"/>
    <property type="project" value="UniProtKB-ARBA"/>
</dbReference>
<dbReference type="InterPro" id="IPR013155">
    <property type="entry name" value="M/V/L/I-tRNA-synth_anticd-bd"/>
</dbReference>
<dbReference type="InterPro" id="IPR023585">
    <property type="entry name" value="Ile-tRNA-ligase_type1"/>
</dbReference>